<feature type="domain" description="Amidohydrolase-related" evidence="1">
    <location>
        <begin position="40"/>
        <end position="295"/>
    </location>
</feature>
<organism evidence="2">
    <name type="scientific">uncultured euryarchaeote Alv-FOS1</name>
    <dbReference type="NCBI Taxonomy" id="337892"/>
    <lineage>
        <taxon>Archaea</taxon>
        <taxon>Methanobacteriati</taxon>
        <taxon>Methanobacteriota</taxon>
        <taxon>environmental samples</taxon>
    </lineage>
</organism>
<dbReference type="InterPro" id="IPR032466">
    <property type="entry name" value="Metal_Hydrolase"/>
</dbReference>
<keyword evidence="2" id="KW-0378">Hydrolase</keyword>
<accession>Q3SAA2</accession>
<reference evidence="2" key="1">
    <citation type="submission" date="2005-07" db="EMBL/GenBank/DDBJ databases">
        <title>A hyperthermophilic lifestyle for uncultured Archaea of the DHVE2 lineage: evidence from environmental genomics.</title>
        <authorList>
            <person name="Moussard H."/>
            <person name="Hennecke G."/>
            <person name="Moreira D."/>
            <person name="Jouffe V."/>
            <person name="Lopez-Garcia P."/>
            <person name="Jeanthon C."/>
        </authorList>
    </citation>
    <scope>NUCLEOTIDE SEQUENCE</scope>
</reference>
<evidence type="ECO:0000259" key="1">
    <source>
        <dbReference type="Pfam" id="PF01979"/>
    </source>
</evidence>
<dbReference type="Pfam" id="PF01979">
    <property type="entry name" value="Amidohydro_1"/>
    <property type="match status" value="1"/>
</dbReference>
<dbReference type="InterPro" id="IPR006680">
    <property type="entry name" value="Amidohydro-rel"/>
</dbReference>
<dbReference type="PANTHER" id="PTHR43794:SF5">
    <property type="entry name" value="CHLOROHYDROLASE FAMILY PROTEIN"/>
    <property type="match status" value="1"/>
</dbReference>
<proteinExistence type="predicted"/>
<dbReference type="Gene3D" id="3.20.20.140">
    <property type="entry name" value="Metal-dependent hydrolases"/>
    <property type="match status" value="1"/>
</dbReference>
<name>Q3SAA2_9EURY</name>
<dbReference type="AlphaFoldDB" id="Q3SAA2"/>
<sequence length="327" mass="36142">MKIYGNILLHNEFFKGTIEIKDGTLCAVWKEKRDYDVKGTVIPTFVNMHTHLGDSWYPNEPQGTLEEVVGPGGLKFKILSDEPKVKEGLARAIAKMERCGVSHFVDFREGGARGVRLLADALAGSRVKGVILGRGGLWPDAAGISVSSVSDMERADIEKLRAIARENGAMFALHASENRREKIDEIISLRPDFLVHLTSAPVEDLRRVADANIPVVITPRANAFWGIFPNIPLMLSAGLKLALGSDNGMIAEPCMFREMEFAYRIARLRGSVAPDEIIKMATVRGREILGVRDNYEGGPARLLVFKRIMTPYEIVTRASVDDISKII</sequence>
<protein>
    <submittedName>
        <fullName evidence="2">Archaeal chlorohydrolase family protein</fullName>
    </submittedName>
</protein>
<dbReference type="PANTHER" id="PTHR43794">
    <property type="entry name" value="AMINOHYDROLASE SSNA-RELATED"/>
    <property type="match status" value="1"/>
</dbReference>
<dbReference type="GO" id="GO:0016787">
    <property type="term" value="F:hydrolase activity"/>
    <property type="evidence" value="ECO:0007669"/>
    <property type="project" value="UniProtKB-KW"/>
</dbReference>
<dbReference type="InterPro" id="IPR050287">
    <property type="entry name" value="MTA/SAH_deaminase"/>
</dbReference>
<dbReference type="EMBL" id="DQ118403">
    <property type="protein sequence ID" value="AAZ32471.1"/>
    <property type="molecule type" value="Genomic_DNA"/>
</dbReference>
<dbReference type="SUPFAM" id="SSF51556">
    <property type="entry name" value="Metallo-dependent hydrolases"/>
    <property type="match status" value="1"/>
</dbReference>
<evidence type="ECO:0000313" key="2">
    <source>
        <dbReference type="EMBL" id="AAZ32471.1"/>
    </source>
</evidence>